<protein>
    <submittedName>
        <fullName evidence="3">NACHT domain-containing protein</fullName>
    </submittedName>
</protein>
<dbReference type="SUPFAM" id="SSF52540">
    <property type="entry name" value="P-loop containing nucleoside triphosphate hydrolases"/>
    <property type="match status" value="1"/>
</dbReference>
<dbReference type="RefSeq" id="WP_196198365.1">
    <property type="nucleotide sequence ID" value="NZ_JADPRT010000023.1"/>
</dbReference>
<dbReference type="SUPFAM" id="SSF50494">
    <property type="entry name" value="Trypsin-like serine proteases"/>
    <property type="match status" value="1"/>
</dbReference>
<sequence length="1000" mass="109691">MALELERVAVVRGADGAQGSGVLLTSTFLLSAGHVVGNAESVTAAVRGGTGWTSCTVVVRVDDVVLLQAARPLVDGELSPLPVARPQGLIPLPGCHATGFPAAERDAQETLGSHQVTGTLKPGPGRTPGRRILETAHRPPTPSRPSVPSIPSAGTDSPWAGLSGAGVFHGTTLLGIVTADHSPARWGHSQLEVQELDEELSDALLRHASKATVLVPPPTLTESEAFELDYRESLHAQYGRIRIFGLDLDDRVRDTVDRMELDTAYLSLSAHQSRRWDILPEITERRTGRAETLLADRTRTLLRGGAGSGKTTLVQWLALHAAELSGFEDRIPFVLKLRSLHKLPRPGEFLVASRSVVADSEPRGWTTAVLRAGRGLLLVDGVDEIPENRREGAREWLSELLRLYPGTAAVVTARPSAVRSEWLAADGFEELTLLPMTGEDRKTFVDLWHRAAGAPGELREGLLRTLDRSPALTSLTASPLLCAMLCALHRNRNGALPQGRMAIYAAALSMLLARRDMERQVEVELSEEDHLALLQGLAHWLVKEGRVEGDRADAVNQIRRLQGHLSTDLRGRSAESLYAYVLERSGLLYEPTTDTFEFIHRTFQDYLAAKEFSEDRSFNSLLSHADDEQWADVIRMTVGHCAPRDRSLLLERLGEDPRDENRALLAGSCLPFAPRLAPETRALVLDRLEPLVHTSRLRELDRVGDDVLTIVPPTIWAERSSDYATLLGRLGTSAALRTLATGIDQCRADNRLDDLTTEWRCFDAAQFADLVLAPLQPAERHLFLSSREHLRELDRLGSSEAVTLFDLSAADLRAHKLPPGTSRVYVVNSPDLEDLELLSRHTTLRKLTLSSCPALSDLGCIPALRPESLSLWDLPAVPTEHLREIVQALDSCTEICLGPAEVRGLAGRTTQPGVRSTFLNAHGEPGEDQWLGEILQIFPALGHIELLLTNSVDSFDLRPLINTTTSIRVSFTRDREEEPQLTGGDELGKRLTVHRMHDGS</sequence>
<organism evidence="3 4">
    <name type="scientific">Streptacidiphilus fuscans</name>
    <dbReference type="NCBI Taxonomy" id="2789292"/>
    <lineage>
        <taxon>Bacteria</taxon>
        <taxon>Bacillati</taxon>
        <taxon>Actinomycetota</taxon>
        <taxon>Actinomycetes</taxon>
        <taxon>Kitasatosporales</taxon>
        <taxon>Streptomycetaceae</taxon>
        <taxon>Streptacidiphilus</taxon>
    </lineage>
</organism>
<evidence type="ECO:0000313" key="3">
    <source>
        <dbReference type="EMBL" id="MBF9073521.1"/>
    </source>
</evidence>
<dbReference type="PANTHER" id="PTHR46844">
    <property type="entry name" value="SLR5058 PROTEIN"/>
    <property type="match status" value="1"/>
</dbReference>
<dbReference type="EMBL" id="JADPRT010000023">
    <property type="protein sequence ID" value="MBF9073521.1"/>
    <property type="molecule type" value="Genomic_DNA"/>
</dbReference>
<accession>A0A931FJ23</accession>
<evidence type="ECO:0000259" key="2">
    <source>
        <dbReference type="PROSITE" id="PS50837"/>
    </source>
</evidence>
<dbReference type="Gene3D" id="3.40.50.300">
    <property type="entry name" value="P-loop containing nucleotide triphosphate hydrolases"/>
    <property type="match status" value="1"/>
</dbReference>
<keyword evidence="4" id="KW-1185">Reference proteome</keyword>
<comment type="caution">
    <text evidence="3">The sequence shown here is derived from an EMBL/GenBank/DDBJ whole genome shotgun (WGS) entry which is preliminary data.</text>
</comment>
<name>A0A931FJ23_9ACTN</name>
<dbReference type="InterPro" id="IPR009003">
    <property type="entry name" value="Peptidase_S1_PA"/>
</dbReference>
<dbReference type="Proteomes" id="UP000657385">
    <property type="component" value="Unassembled WGS sequence"/>
</dbReference>
<dbReference type="InterPro" id="IPR027417">
    <property type="entry name" value="P-loop_NTPase"/>
</dbReference>
<evidence type="ECO:0000256" key="1">
    <source>
        <dbReference type="SAM" id="MobiDB-lite"/>
    </source>
</evidence>
<evidence type="ECO:0000313" key="4">
    <source>
        <dbReference type="Proteomes" id="UP000657385"/>
    </source>
</evidence>
<dbReference type="InterPro" id="IPR007111">
    <property type="entry name" value="NACHT_NTPase"/>
</dbReference>
<reference evidence="3" key="1">
    <citation type="submission" date="2020-11" db="EMBL/GenBank/DDBJ databases">
        <title>Isolation and identification of active actinomycetes.</title>
        <authorList>
            <person name="Yu B."/>
        </authorList>
    </citation>
    <scope>NUCLEOTIDE SEQUENCE</scope>
    <source>
        <strain evidence="3">NEAU-YB345</strain>
    </source>
</reference>
<dbReference type="PANTHER" id="PTHR46844:SF1">
    <property type="entry name" value="SLR5058 PROTEIN"/>
    <property type="match status" value="1"/>
</dbReference>
<dbReference type="AlphaFoldDB" id="A0A931FJ23"/>
<dbReference type="PROSITE" id="PS50837">
    <property type="entry name" value="NACHT"/>
    <property type="match status" value="1"/>
</dbReference>
<dbReference type="Pfam" id="PF05729">
    <property type="entry name" value="NACHT"/>
    <property type="match status" value="1"/>
</dbReference>
<feature type="region of interest" description="Disordered" evidence="1">
    <location>
        <begin position="108"/>
        <end position="158"/>
    </location>
</feature>
<gene>
    <name evidence="3" type="ORF">I2501_36455</name>
</gene>
<feature type="domain" description="NACHT" evidence="2">
    <location>
        <begin position="298"/>
        <end position="614"/>
    </location>
</feature>
<proteinExistence type="predicted"/>